<dbReference type="RefSeq" id="WP_158766504.1">
    <property type="nucleotide sequence ID" value="NZ_CP047045.1"/>
</dbReference>
<dbReference type="Proteomes" id="UP000431269">
    <property type="component" value="Chromosome"/>
</dbReference>
<dbReference type="GO" id="GO:0009425">
    <property type="term" value="C:bacterial-type flagellum basal body"/>
    <property type="evidence" value="ECO:0007669"/>
    <property type="project" value="UniProtKB-SubCell"/>
</dbReference>
<keyword evidence="7" id="KW-0975">Bacterial flagellum</keyword>
<keyword evidence="3" id="KW-1003">Cell membrane</keyword>
<keyword evidence="4" id="KW-0812">Transmembrane</keyword>
<sequence>MELFDWARAVFALIATLGLLLGVAYGARRLGMLQANGQAPKRMRITESLMLDPRRRMVIVRCDEREHLILLGPGGDIVVGEQAAKQEEPKPEPQP</sequence>
<evidence type="ECO:0000256" key="8">
    <source>
        <dbReference type="ARBA" id="ARBA00037937"/>
    </source>
</evidence>
<evidence type="ECO:0000256" key="3">
    <source>
        <dbReference type="ARBA" id="ARBA00022475"/>
    </source>
</evidence>
<evidence type="ECO:0000313" key="9">
    <source>
        <dbReference type="EMBL" id="QGZ95659.1"/>
    </source>
</evidence>
<evidence type="ECO:0000256" key="1">
    <source>
        <dbReference type="ARBA" id="ARBA00004117"/>
    </source>
</evidence>
<name>A0A6I6MLV8_9CAUL</name>
<comment type="similarity">
    <text evidence="8">Belongs to the FliO/MopB family.</text>
</comment>
<dbReference type="GO" id="GO:0005886">
    <property type="term" value="C:plasma membrane"/>
    <property type="evidence" value="ECO:0007669"/>
    <property type="project" value="UniProtKB-SubCell"/>
</dbReference>
<protein>
    <submittedName>
        <fullName evidence="9">Flagellar biosynthetic protein FliO</fullName>
    </submittedName>
</protein>
<organism evidence="9 10">
    <name type="scientific">Terricaulis silvestris</name>
    <dbReference type="NCBI Taxonomy" id="2686094"/>
    <lineage>
        <taxon>Bacteria</taxon>
        <taxon>Pseudomonadati</taxon>
        <taxon>Pseudomonadota</taxon>
        <taxon>Alphaproteobacteria</taxon>
        <taxon>Caulobacterales</taxon>
        <taxon>Caulobacteraceae</taxon>
        <taxon>Terricaulis</taxon>
    </lineage>
</organism>
<evidence type="ECO:0000256" key="2">
    <source>
        <dbReference type="ARBA" id="ARBA00004236"/>
    </source>
</evidence>
<keyword evidence="6" id="KW-0472">Membrane</keyword>
<dbReference type="AlphaFoldDB" id="A0A6I6MLV8"/>
<dbReference type="Pfam" id="PF04347">
    <property type="entry name" value="FliO"/>
    <property type="match status" value="1"/>
</dbReference>
<evidence type="ECO:0000256" key="4">
    <source>
        <dbReference type="ARBA" id="ARBA00022692"/>
    </source>
</evidence>
<dbReference type="InterPro" id="IPR052205">
    <property type="entry name" value="FliO/MopB"/>
</dbReference>
<keyword evidence="5" id="KW-1133">Transmembrane helix</keyword>
<evidence type="ECO:0000313" key="10">
    <source>
        <dbReference type="Proteomes" id="UP000431269"/>
    </source>
</evidence>
<dbReference type="PANTHER" id="PTHR38766:SF1">
    <property type="entry name" value="FLAGELLAR PROTEIN FLIO"/>
    <property type="match status" value="1"/>
</dbReference>
<comment type="subcellular location">
    <subcellularLocation>
        <location evidence="1">Bacterial flagellum basal body</location>
    </subcellularLocation>
    <subcellularLocation>
        <location evidence="2">Cell membrane</location>
    </subcellularLocation>
</comment>
<evidence type="ECO:0000256" key="6">
    <source>
        <dbReference type="ARBA" id="ARBA00023136"/>
    </source>
</evidence>
<keyword evidence="9" id="KW-0282">Flagellum</keyword>
<dbReference type="EMBL" id="CP047045">
    <property type="protein sequence ID" value="QGZ95659.1"/>
    <property type="molecule type" value="Genomic_DNA"/>
</dbReference>
<dbReference type="PANTHER" id="PTHR38766">
    <property type="entry name" value="FLAGELLAR PROTEIN FLIO"/>
    <property type="match status" value="1"/>
</dbReference>
<dbReference type="InterPro" id="IPR022781">
    <property type="entry name" value="Flagellar_biosynth_FliO"/>
</dbReference>
<reference evidence="10" key="1">
    <citation type="submission" date="2019-12" db="EMBL/GenBank/DDBJ databases">
        <title>Complete genome of Terracaulis silvestris 0127_4.</title>
        <authorList>
            <person name="Vieira S."/>
            <person name="Riedel T."/>
            <person name="Sproer C."/>
            <person name="Pascual J."/>
            <person name="Boedeker C."/>
            <person name="Overmann J."/>
        </authorList>
    </citation>
    <scope>NUCLEOTIDE SEQUENCE [LARGE SCALE GENOMIC DNA]</scope>
    <source>
        <strain evidence="10">0127_4</strain>
    </source>
</reference>
<evidence type="ECO:0000256" key="5">
    <source>
        <dbReference type="ARBA" id="ARBA00022989"/>
    </source>
</evidence>
<proteinExistence type="inferred from homology"/>
<dbReference type="GO" id="GO:0044781">
    <property type="term" value="P:bacterial-type flagellum organization"/>
    <property type="evidence" value="ECO:0007669"/>
    <property type="project" value="InterPro"/>
</dbReference>
<keyword evidence="9" id="KW-0969">Cilium</keyword>
<dbReference type="KEGG" id="tsv:DSM104635_02509"/>
<evidence type="ECO:0000256" key="7">
    <source>
        <dbReference type="ARBA" id="ARBA00023143"/>
    </source>
</evidence>
<keyword evidence="9" id="KW-0966">Cell projection</keyword>
<gene>
    <name evidence="9" type="ORF">DSM104635_02509</name>
</gene>
<keyword evidence="10" id="KW-1185">Reference proteome</keyword>
<accession>A0A6I6MLV8</accession>